<protein>
    <recommendedName>
        <fullName evidence="4">EKC/KEOPS complex subunit CGI121</fullName>
    </recommendedName>
    <alternativeName>
        <fullName evidence="3">EKC/KEOPS complex subunit cgi121</fullName>
    </alternativeName>
</protein>
<keyword evidence="11" id="KW-1185">Reference proteome</keyword>
<proteinExistence type="inferred from homology"/>
<evidence type="ECO:0000313" key="12">
    <source>
        <dbReference type="Proteomes" id="UP000779574"/>
    </source>
</evidence>
<dbReference type="GO" id="GO:0000408">
    <property type="term" value="C:EKC/KEOPS complex"/>
    <property type="evidence" value="ECO:0007669"/>
    <property type="project" value="TreeGrafter"/>
</dbReference>
<comment type="caution">
    <text evidence="9">The sequence shown here is derived from an EMBL/GenBank/DDBJ whole genome shotgun (WGS) entry which is preliminary data.</text>
</comment>
<comment type="subcellular location">
    <subcellularLocation>
        <location evidence="1">Nucleus</location>
    </subcellularLocation>
</comment>
<evidence type="ECO:0000256" key="7">
    <source>
        <dbReference type="ARBA" id="ARBA00025043"/>
    </source>
</evidence>
<comment type="similarity">
    <text evidence="2 8">Belongs to the CGI121/TPRKB family.</text>
</comment>
<keyword evidence="5" id="KW-0819">tRNA processing</keyword>
<dbReference type="GO" id="GO:0005829">
    <property type="term" value="C:cytosol"/>
    <property type="evidence" value="ECO:0007669"/>
    <property type="project" value="TreeGrafter"/>
</dbReference>
<reference evidence="9" key="2">
    <citation type="submission" date="2021-08" db="EMBL/GenBank/DDBJ databases">
        <authorList>
            <person name="Gostincar C."/>
            <person name="Sun X."/>
            <person name="Song Z."/>
            <person name="Gunde-Cimerman N."/>
        </authorList>
    </citation>
    <scope>NUCLEOTIDE SEQUENCE</scope>
    <source>
        <strain evidence="10">EXF-9298</strain>
        <strain evidence="9">EXF-9911</strain>
    </source>
</reference>
<evidence type="ECO:0000256" key="3">
    <source>
        <dbReference type="ARBA" id="ARBA00015316"/>
    </source>
</evidence>
<dbReference type="EMBL" id="JAHFXF010002419">
    <property type="protein sequence ID" value="KAG9657223.1"/>
    <property type="molecule type" value="Genomic_DNA"/>
</dbReference>
<evidence type="ECO:0000256" key="6">
    <source>
        <dbReference type="ARBA" id="ARBA00023242"/>
    </source>
</evidence>
<dbReference type="InterPro" id="IPR036504">
    <property type="entry name" value="CGI121/TPRKB_sf"/>
</dbReference>
<evidence type="ECO:0000256" key="8">
    <source>
        <dbReference type="RuleBase" id="RU004398"/>
    </source>
</evidence>
<dbReference type="PANTHER" id="PTHR15840:SF10">
    <property type="entry name" value="EKC_KEOPS COMPLEX SUBUNIT TPRKB"/>
    <property type="match status" value="1"/>
</dbReference>
<dbReference type="Proteomes" id="UP000779574">
    <property type="component" value="Unassembled WGS sequence"/>
</dbReference>
<gene>
    <name evidence="9" type="ORF">KCU76_g20095</name>
    <name evidence="10" type="ORF">KCU98_g20033</name>
</gene>
<evidence type="ECO:0000313" key="11">
    <source>
        <dbReference type="Proteomes" id="UP000729357"/>
    </source>
</evidence>
<evidence type="ECO:0000313" key="9">
    <source>
        <dbReference type="EMBL" id="KAG9657223.1"/>
    </source>
</evidence>
<feature type="non-terminal residue" evidence="9">
    <location>
        <position position="248"/>
    </location>
</feature>
<accession>A0A9P8DVC6</accession>
<dbReference type="EMBL" id="JAHFXS010006131">
    <property type="protein sequence ID" value="KAG9934859.1"/>
    <property type="molecule type" value="Genomic_DNA"/>
</dbReference>
<dbReference type="AlphaFoldDB" id="A0A9P8DVC6"/>
<dbReference type="OrthoDB" id="329139at2759"/>
<evidence type="ECO:0000256" key="1">
    <source>
        <dbReference type="ARBA" id="ARBA00004123"/>
    </source>
</evidence>
<dbReference type="SUPFAM" id="SSF143870">
    <property type="entry name" value="PF0523-like"/>
    <property type="match status" value="1"/>
</dbReference>
<reference evidence="9" key="1">
    <citation type="journal article" date="2021" name="J Fungi (Basel)">
        <title>Virulence traits and population genomics of the black yeast Aureobasidium melanogenum.</title>
        <authorList>
            <person name="Cernosa A."/>
            <person name="Sun X."/>
            <person name="Gostincar C."/>
            <person name="Fang C."/>
            <person name="Gunde-Cimerman N."/>
            <person name="Song Z."/>
        </authorList>
    </citation>
    <scope>NUCLEOTIDE SEQUENCE</scope>
    <source>
        <strain evidence="10">EXF-9298</strain>
        <strain evidence="9">EXF-9911</strain>
    </source>
</reference>
<dbReference type="Proteomes" id="UP000729357">
    <property type="component" value="Unassembled WGS sequence"/>
</dbReference>
<dbReference type="Gene3D" id="3.30.2380.10">
    <property type="entry name" value="CGI121/TPRKB"/>
    <property type="match status" value="1"/>
</dbReference>
<evidence type="ECO:0000313" key="10">
    <source>
        <dbReference type="EMBL" id="KAG9934859.1"/>
    </source>
</evidence>
<keyword evidence="6 8" id="KW-0539">Nucleus</keyword>
<sequence length="248" mass="27688">MSTLETIALPHLPQHHLCVGLFKNVKNAAFLRQQLLAGNADFEYAFLDASVVISRMQFLAASFRGINDFASNRMKSHNVHSEIVFSFSPNNNIAESFRRFGISDTTQNVLAIKVLSPEMTAESVSQHLLQNIEAEPVDVSDANFAELADQARLRKIYKLNIQTKKGAANGTASKESEVKELETSILGVMALKVADRRSYIYILLKSYGSNTYGHSQLKTGHPVRSAIHKQLNGRLVLRWVTTWESLLL</sequence>
<evidence type="ECO:0000256" key="4">
    <source>
        <dbReference type="ARBA" id="ARBA00016009"/>
    </source>
</evidence>
<dbReference type="GO" id="GO:0005634">
    <property type="term" value="C:nucleus"/>
    <property type="evidence" value="ECO:0007669"/>
    <property type="project" value="UniProtKB-SubCell"/>
</dbReference>
<dbReference type="InterPro" id="IPR013926">
    <property type="entry name" value="CGI121/TPRKB"/>
</dbReference>
<name>A0A9P8DVC6_AURME</name>
<dbReference type="PANTHER" id="PTHR15840">
    <property type="entry name" value="CGI-121 FAMILY MEMBER"/>
    <property type="match status" value="1"/>
</dbReference>
<evidence type="ECO:0000256" key="5">
    <source>
        <dbReference type="ARBA" id="ARBA00022694"/>
    </source>
</evidence>
<organism evidence="9 12">
    <name type="scientific">Aureobasidium melanogenum</name>
    <name type="common">Aureobasidium pullulans var. melanogenum</name>
    <dbReference type="NCBI Taxonomy" id="46634"/>
    <lineage>
        <taxon>Eukaryota</taxon>
        <taxon>Fungi</taxon>
        <taxon>Dikarya</taxon>
        <taxon>Ascomycota</taxon>
        <taxon>Pezizomycotina</taxon>
        <taxon>Dothideomycetes</taxon>
        <taxon>Dothideomycetidae</taxon>
        <taxon>Dothideales</taxon>
        <taxon>Saccotheciaceae</taxon>
        <taxon>Aureobasidium</taxon>
    </lineage>
</organism>
<comment type="function">
    <text evidence="7">Component of the EKC/KEOPS complex that is required for the formation of a threonylcarbamoyl group on adenosine at position 37 (t(6)A37) in tRNAs that read codons beginning with adenine. The complex is probably involved in the transfer of the threonylcarbamoyl moiety of threonylcarbamoyl-AMP (TC-AMP) to the N6 group of A37. CGI121 acts as an allosteric effector that regulates the t(6)A activity of the complex. The EKC/KEOPS complex also promotes both telomere uncapping and telomere elongation. The complex is required for efficient recruitment of transcriptional coactivators. CGI121 is not required for tRNA modification.</text>
</comment>
<dbReference type="GO" id="GO:0002949">
    <property type="term" value="P:tRNA threonylcarbamoyladenosine modification"/>
    <property type="evidence" value="ECO:0007669"/>
    <property type="project" value="TreeGrafter"/>
</dbReference>
<dbReference type="Pfam" id="PF08617">
    <property type="entry name" value="CGI-121"/>
    <property type="match status" value="1"/>
</dbReference>
<evidence type="ECO:0000256" key="2">
    <source>
        <dbReference type="ARBA" id="ARBA00005546"/>
    </source>
</evidence>